<proteinExistence type="predicted"/>
<dbReference type="SUPFAM" id="SSF46689">
    <property type="entry name" value="Homeodomain-like"/>
    <property type="match status" value="1"/>
</dbReference>
<evidence type="ECO:0000259" key="5">
    <source>
        <dbReference type="PROSITE" id="PS51294"/>
    </source>
</evidence>
<dbReference type="InterPro" id="IPR017930">
    <property type="entry name" value="Myb_dom"/>
</dbReference>
<dbReference type="InterPro" id="IPR009057">
    <property type="entry name" value="Homeodomain-like_sf"/>
</dbReference>
<feature type="domain" description="Myb-like" evidence="4">
    <location>
        <begin position="8"/>
        <end position="31"/>
    </location>
</feature>
<name>A0ABM1C2D3_LIMPO</name>
<dbReference type="SMART" id="SM00717">
    <property type="entry name" value="SANT"/>
    <property type="match status" value="2"/>
</dbReference>
<sequence>MISSGLSWAAVAERVGTRSEKQCRTKWLNYLNWKEAGGVEWTKEDDMTLICRVYGLGATDESHVDWAELAKGWSSVRSPQWLRGKWWALKRHVPDANKLPFPENCDYLYNHYAEKIRLKEEAAKANLASVAPHAISVVDTHPARVISRQTPNILRSVVTTPLAVPLQTVASAPAPQALTTTIPVHSLATTTIAPPTTITAIDPSAAAIAASSMGVPPIMQTLEVMPQTVQLTPTSTPQTFLLAHSPQLTIPFTTSVTPNQIIIHAVA</sequence>
<dbReference type="Gene3D" id="1.10.10.60">
    <property type="entry name" value="Homeodomain-like"/>
    <property type="match status" value="1"/>
</dbReference>
<dbReference type="PANTHER" id="PTHR46380:SF2">
    <property type="entry name" value="CYCLIN-D-BINDING MYB-LIKE TRANSCRIPTION FACTOR 1"/>
    <property type="match status" value="1"/>
</dbReference>
<evidence type="ECO:0000256" key="1">
    <source>
        <dbReference type="ARBA" id="ARBA00004123"/>
    </source>
</evidence>
<evidence type="ECO:0000259" key="4">
    <source>
        <dbReference type="PROSITE" id="PS50090"/>
    </source>
</evidence>
<dbReference type="Pfam" id="PF00249">
    <property type="entry name" value="Myb_DNA-binding"/>
    <property type="match status" value="1"/>
</dbReference>
<dbReference type="GeneID" id="106476931"/>
<reference evidence="7" key="1">
    <citation type="submission" date="2025-08" db="UniProtKB">
        <authorList>
            <consortium name="RefSeq"/>
        </authorList>
    </citation>
    <scope>IDENTIFICATION</scope>
    <source>
        <tissue evidence="7">Muscle</tissue>
    </source>
</reference>
<dbReference type="RefSeq" id="XP_013793000.2">
    <property type="nucleotide sequence ID" value="XM_013937546.2"/>
</dbReference>
<feature type="non-terminal residue" evidence="7">
    <location>
        <position position="267"/>
    </location>
</feature>
<keyword evidence="2" id="KW-0238">DNA-binding</keyword>
<evidence type="ECO:0000313" key="6">
    <source>
        <dbReference type="Proteomes" id="UP000694941"/>
    </source>
</evidence>
<feature type="domain" description="HTH myb-type" evidence="5">
    <location>
        <begin position="1"/>
        <end position="35"/>
    </location>
</feature>
<comment type="subcellular location">
    <subcellularLocation>
        <location evidence="1">Nucleus</location>
    </subcellularLocation>
</comment>
<accession>A0ABM1C2D3</accession>
<evidence type="ECO:0000256" key="3">
    <source>
        <dbReference type="ARBA" id="ARBA00023242"/>
    </source>
</evidence>
<keyword evidence="3" id="KW-0539">Nucleus</keyword>
<protein>
    <submittedName>
        <fullName evidence="7">Cyclin-D-binding Myb-like transcription factor 1</fullName>
    </submittedName>
</protein>
<dbReference type="InterPro" id="IPR001005">
    <property type="entry name" value="SANT/Myb"/>
</dbReference>
<organism evidence="6 7">
    <name type="scientific">Limulus polyphemus</name>
    <name type="common">Atlantic horseshoe crab</name>
    <dbReference type="NCBI Taxonomy" id="6850"/>
    <lineage>
        <taxon>Eukaryota</taxon>
        <taxon>Metazoa</taxon>
        <taxon>Ecdysozoa</taxon>
        <taxon>Arthropoda</taxon>
        <taxon>Chelicerata</taxon>
        <taxon>Merostomata</taxon>
        <taxon>Xiphosura</taxon>
        <taxon>Limulidae</taxon>
        <taxon>Limulus</taxon>
    </lineage>
</organism>
<gene>
    <name evidence="7" type="primary">LOC106476931</name>
</gene>
<feature type="domain" description="Myb-like" evidence="4">
    <location>
        <begin position="41"/>
        <end position="86"/>
    </location>
</feature>
<dbReference type="PANTHER" id="PTHR46380">
    <property type="entry name" value="CYCLIN-D-BINDING MYB-LIKE TRANSCRIPTION FACTOR 1"/>
    <property type="match status" value="1"/>
</dbReference>
<dbReference type="PROSITE" id="PS51294">
    <property type="entry name" value="HTH_MYB"/>
    <property type="match status" value="1"/>
</dbReference>
<evidence type="ECO:0000313" key="7">
    <source>
        <dbReference type="RefSeq" id="XP_013793000.2"/>
    </source>
</evidence>
<dbReference type="PROSITE" id="PS50090">
    <property type="entry name" value="MYB_LIKE"/>
    <property type="match status" value="2"/>
</dbReference>
<dbReference type="InterPro" id="IPR051651">
    <property type="entry name" value="DMTF1_DNA-bind_reg"/>
</dbReference>
<keyword evidence="6" id="KW-1185">Reference proteome</keyword>
<dbReference type="Proteomes" id="UP000694941">
    <property type="component" value="Unplaced"/>
</dbReference>
<evidence type="ECO:0000256" key="2">
    <source>
        <dbReference type="ARBA" id="ARBA00023125"/>
    </source>
</evidence>
<dbReference type="CDD" id="cd00167">
    <property type="entry name" value="SANT"/>
    <property type="match status" value="2"/>
</dbReference>